<evidence type="ECO:0000259" key="1">
    <source>
        <dbReference type="PROSITE" id="PS51704"/>
    </source>
</evidence>
<dbReference type="PANTHER" id="PTHR46211:SF14">
    <property type="entry name" value="GLYCEROPHOSPHODIESTER PHOSPHODIESTERASE"/>
    <property type="match status" value="1"/>
</dbReference>
<feature type="domain" description="GP-PDE" evidence="1">
    <location>
        <begin position="37"/>
        <end position="274"/>
    </location>
</feature>
<proteinExistence type="predicted"/>
<protein>
    <submittedName>
        <fullName evidence="2">Glycerophosphodiester phosphodiesterase</fullName>
    </submittedName>
</protein>
<evidence type="ECO:0000313" key="2">
    <source>
        <dbReference type="EMBL" id="MFC7149341.1"/>
    </source>
</evidence>
<accession>A0ABW2FAZ7</accession>
<dbReference type="InterPro" id="IPR030395">
    <property type="entry name" value="GP_PDE_dom"/>
</dbReference>
<dbReference type="PROSITE" id="PS51704">
    <property type="entry name" value="GP_PDE"/>
    <property type="match status" value="1"/>
</dbReference>
<dbReference type="EMBL" id="JBHTAI010000006">
    <property type="protein sequence ID" value="MFC7149341.1"/>
    <property type="molecule type" value="Genomic_DNA"/>
</dbReference>
<reference evidence="3" key="1">
    <citation type="journal article" date="2019" name="Int. J. Syst. Evol. Microbiol.">
        <title>The Global Catalogue of Microorganisms (GCM) 10K type strain sequencing project: providing services to taxonomists for standard genome sequencing and annotation.</title>
        <authorList>
            <consortium name="The Broad Institute Genomics Platform"/>
            <consortium name="The Broad Institute Genome Sequencing Center for Infectious Disease"/>
            <person name="Wu L."/>
            <person name="Ma J."/>
        </authorList>
    </citation>
    <scope>NUCLEOTIDE SEQUENCE [LARGE SCALE GENOMIC DNA]</scope>
    <source>
        <strain evidence="3">KCTC 12907</strain>
    </source>
</reference>
<dbReference type="InterPro" id="IPR017946">
    <property type="entry name" value="PLC-like_Pdiesterase_TIM-brl"/>
</dbReference>
<evidence type="ECO:0000313" key="3">
    <source>
        <dbReference type="Proteomes" id="UP001596378"/>
    </source>
</evidence>
<dbReference type="Proteomes" id="UP001596378">
    <property type="component" value="Unassembled WGS sequence"/>
</dbReference>
<dbReference type="PANTHER" id="PTHR46211">
    <property type="entry name" value="GLYCEROPHOSPHORYL DIESTER PHOSPHODIESTERASE"/>
    <property type="match status" value="1"/>
</dbReference>
<organism evidence="2 3">
    <name type="scientific">Cohnella cellulosilytica</name>
    <dbReference type="NCBI Taxonomy" id="986710"/>
    <lineage>
        <taxon>Bacteria</taxon>
        <taxon>Bacillati</taxon>
        <taxon>Bacillota</taxon>
        <taxon>Bacilli</taxon>
        <taxon>Bacillales</taxon>
        <taxon>Paenibacillaceae</taxon>
        <taxon>Cohnella</taxon>
    </lineage>
</organism>
<dbReference type="Pfam" id="PF03009">
    <property type="entry name" value="GDPD"/>
    <property type="match status" value="1"/>
</dbReference>
<sequence length="278" mass="31085">MWHGIKSFTKGLRNVPFRFHFLGRRGVMDKQSKARLHPCVAHRGFSGQAPENTMAAFKLALDYPHVKWMELDVHLSKDDVPVVIHDGKLERTTNGKGRVIDYTAEQLGNLDAGSWLNASYSAEGVPALEQVLDLAAGKCRLNIELKGDDADYDRLALRTVEVIRSRGAEAEHIVTSFQPAILRAVRKYSPTLAIGLIIDDNPADLIERLLALDCTYLSIGFRHMNEKLLEQAAQASVVVNAWTVNSPSDLRRLANRPEAFQLCTNYPDRWLAAVEGKR</sequence>
<keyword evidence="3" id="KW-1185">Reference proteome</keyword>
<name>A0ABW2FAZ7_9BACL</name>
<comment type="caution">
    <text evidence="2">The sequence shown here is derived from an EMBL/GenBank/DDBJ whole genome shotgun (WGS) entry which is preliminary data.</text>
</comment>
<gene>
    <name evidence="2" type="ORF">ACFQMJ_12460</name>
</gene>
<dbReference type="Gene3D" id="3.20.20.190">
    <property type="entry name" value="Phosphatidylinositol (PI) phosphodiesterase"/>
    <property type="match status" value="1"/>
</dbReference>
<dbReference type="SUPFAM" id="SSF51695">
    <property type="entry name" value="PLC-like phosphodiesterases"/>
    <property type="match status" value="1"/>
</dbReference>
<dbReference type="RefSeq" id="WP_378054446.1">
    <property type="nucleotide sequence ID" value="NZ_JBHMDN010000079.1"/>
</dbReference>